<keyword evidence="6 8" id="KW-0408">Iron</keyword>
<dbReference type="GO" id="GO:0020037">
    <property type="term" value="F:heme binding"/>
    <property type="evidence" value="ECO:0007669"/>
    <property type="project" value="InterPro"/>
</dbReference>
<keyword evidence="3 8" id="KW-0349">Heme</keyword>
<dbReference type="AlphaFoldDB" id="A0AAD4KWT8"/>
<sequence>MHLWLQVVGVVLTFRLALSIYHHLTSTLRHVPGPFWARFSRLWYFHRVWRGHFEQDNVSLHNKYHSAVVQVAPNWYSCTGPEALKEIYAPGSKFTKSDWYDGWKHPDPDQWTLFPDKNMKRHGETKKRFAAMYSLSSLVSYEPFVERCVTLFANRLSEFSESKNGIDMGYWLQCYAFDVIGCITYGERFGFLDAGEDIENAINAVGSIPEYSTLAGIYPEWHPLLYKITSRLGGSGSGGRNFVRQFAQTRIAKHKQQKVDLELSQEPFMTKMIRAHREDPEKVTDYHMFMMAQSNVIAGFDTTAISLSAIIYFLMKNPRVMQKLRCEIDAAVQNGSLGGGRDNAVTFQQSQSLPYLQVVLKEALRMHPATGLPLWRVVPKGGFDLDGLHFPAGTVVGANSWVTHYDPEVFENPNEFMPERWLDQDEDKVKAMNEMYMPFGLGSRTCIGRHISTLEMAKLIPVLVRDFDFSFATADQDWETENYWFVKPKNFRVHVSRRNTNVYEEKRM</sequence>
<keyword evidence="5 9" id="KW-0560">Oxidoreductase</keyword>
<dbReference type="InterPro" id="IPR002401">
    <property type="entry name" value="Cyt_P450_E_grp-I"/>
</dbReference>
<dbReference type="CDD" id="cd11060">
    <property type="entry name" value="CYP57A1-like"/>
    <property type="match status" value="1"/>
</dbReference>
<keyword evidence="7 9" id="KW-0503">Monooxygenase</keyword>
<dbReference type="SUPFAM" id="SSF48264">
    <property type="entry name" value="Cytochrome P450"/>
    <property type="match status" value="1"/>
</dbReference>
<reference evidence="11" key="1">
    <citation type="submission" date="2021-12" db="EMBL/GenBank/DDBJ databases">
        <title>Convergent genome expansion in fungi linked to evolution of root-endophyte symbiosis.</title>
        <authorList>
            <consortium name="DOE Joint Genome Institute"/>
            <person name="Ke Y.-H."/>
            <person name="Bonito G."/>
            <person name="Liao H.-L."/>
            <person name="Looney B."/>
            <person name="Rojas-Flechas A."/>
            <person name="Nash J."/>
            <person name="Hameed K."/>
            <person name="Schadt C."/>
            <person name="Martin F."/>
            <person name="Crous P.W."/>
            <person name="Miettinen O."/>
            <person name="Magnuson J.K."/>
            <person name="Labbe J."/>
            <person name="Jacobson D."/>
            <person name="Doktycz M.J."/>
            <person name="Veneault-Fourrey C."/>
            <person name="Kuo A."/>
            <person name="Mondo S."/>
            <person name="Calhoun S."/>
            <person name="Riley R."/>
            <person name="Ohm R."/>
            <person name="LaButti K."/>
            <person name="Andreopoulos B."/>
            <person name="Pangilinan J."/>
            <person name="Nolan M."/>
            <person name="Tritt A."/>
            <person name="Clum A."/>
            <person name="Lipzen A."/>
            <person name="Daum C."/>
            <person name="Barry K."/>
            <person name="Grigoriev I.V."/>
            <person name="Vilgalys R."/>
        </authorList>
    </citation>
    <scope>NUCLEOTIDE SEQUENCE</scope>
    <source>
        <strain evidence="11">PMI_201</strain>
    </source>
</reference>
<evidence type="ECO:0000256" key="9">
    <source>
        <dbReference type="RuleBase" id="RU000461"/>
    </source>
</evidence>
<gene>
    <name evidence="11" type="ORF">BGW36DRAFT_339898</name>
</gene>
<dbReference type="FunFam" id="1.10.630.10:FF:000050">
    <property type="entry name" value="Cytochrome P450 monooxygenase"/>
    <property type="match status" value="1"/>
</dbReference>
<keyword evidence="4 8" id="KW-0479">Metal-binding</keyword>
<comment type="similarity">
    <text evidence="2 9">Belongs to the cytochrome P450 family.</text>
</comment>
<dbReference type="Proteomes" id="UP001201262">
    <property type="component" value="Unassembled WGS sequence"/>
</dbReference>
<evidence type="ECO:0000313" key="11">
    <source>
        <dbReference type="EMBL" id="KAH8698658.1"/>
    </source>
</evidence>
<feature type="binding site" description="axial binding residue" evidence="8">
    <location>
        <position position="446"/>
    </location>
    <ligand>
        <name>heme</name>
        <dbReference type="ChEBI" id="CHEBI:30413"/>
    </ligand>
    <ligandPart>
        <name>Fe</name>
        <dbReference type="ChEBI" id="CHEBI:18248"/>
    </ligandPart>
</feature>
<organism evidence="11 12">
    <name type="scientific">Talaromyces proteolyticus</name>
    <dbReference type="NCBI Taxonomy" id="1131652"/>
    <lineage>
        <taxon>Eukaryota</taxon>
        <taxon>Fungi</taxon>
        <taxon>Dikarya</taxon>
        <taxon>Ascomycota</taxon>
        <taxon>Pezizomycotina</taxon>
        <taxon>Eurotiomycetes</taxon>
        <taxon>Eurotiomycetidae</taxon>
        <taxon>Eurotiales</taxon>
        <taxon>Trichocomaceae</taxon>
        <taxon>Talaromyces</taxon>
        <taxon>Talaromyces sect. Bacilispori</taxon>
    </lineage>
</organism>
<dbReference type="GO" id="GO:0005506">
    <property type="term" value="F:iron ion binding"/>
    <property type="evidence" value="ECO:0007669"/>
    <property type="project" value="InterPro"/>
</dbReference>
<feature type="transmembrane region" description="Helical" evidence="10">
    <location>
        <begin position="296"/>
        <end position="315"/>
    </location>
</feature>
<evidence type="ECO:0000256" key="4">
    <source>
        <dbReference type="ARBA" id="ARBA00022723"/>
    </source>
</evidence>
<dbReference type="Pfam" id="PF00067">
    <property type="entry name" value="p450"/>
    <property type="match status" value="1"/>
</dbReference>
<dbReference type="InterPro" id="IPR050121">
    <property type="entry name" value="Cytochrome_P450_monoxygenase"/>
</dbReference>
<evidence type="ECO:0000256" key="10">
    <source>
        <dbReference type="SAM" id="Phobius"/>
    </source>
</evidence>
<keyword evidence="12" id="KW-1185">Reference proteome</keyword>
<comment type="cofactor">
    <cofactor evidence="1 8">
        <name>heme</name>
        <dbReference type="ChEBI" id="CHEBI:30413"/>
    </cofactor>
</comment>
<evidence type="ECO:0000256" key="5">
    <source>
        <dbReference type="ARBA" id="ARBA00023002"/>
    </source>
</evidence>
<name>A0AAD4KWT8_9EURO</name>
<evidence type="ECO:0000256" key="1">
    <source>
        <dbReference type="ARBA" id="ARBA00001971"/>
    </source>
</evidence>
<dbReference type="GO" id="GO:0016705">
    <property type="term" value="F:oxidoreductase activity, acting on paired donors, with incorporation or reduction of molecular oxygen"/>
    <property type="evidence" value="ECO:0007669"/>
    <property type="project" value="InterPro"/>
</dbReference>
<dbReference type="GO" id="GO:0004497">
    <property type="term" value="F:monooxygenase activity"/>
    <property type="evidence" value="ECO:0007669"/>
    <property type="project" value="UniProtKB-KW"/>
</dbReference>
<evidence type="ECO:0000256" key="2">
    <source>
        <dbReference type="ARBA" id="ARBA00010617"/>
    </source>
</evidence>
<dbReference type="PRINTS" id="PR00463">
    <property type="entry name" value="EP450I"/>
</dbReference>
<keyword evidence="10" id="KW-1133">Transmembrane helix</keyword>
<evidence type="ECO:0000256" key="3">
    <source>
        <dbReference type="ARBA" id="ARBA00022617"/>
    </source>
</evidence>
<evidence type="ECO:0000256" key="8">
    <source>
        <dbReference type="PIRSR" id="PIRSR602401-1"/>
    </source>
</evidence>
<dbReference type="PANTHER" id="PTHR24305:SF188">
    <property type="entry name" value="P450, PUTATIVE (EUROFUNG)-RELATED"/>
    <property type="match status" value="1"/>
</dbReference>
<evidence type="ECO:0000256" key="6">
    <source>
        <dbReference type="ARBA" id="ARBA00023004"/>
    </source>
</evidence>
<evidence type="ECO:0000256" key="7">
    <source>
        <dbReference type="ARBA" id="ARBA00023033"/>
    </source>
</evidence>
<evidence type="ECO:0000313" key="12">
    <source>
        <dbReference type="Proteomes" id="UP001201262"/>
    </source>
</evidence>
<protein>
    <submittedName>
        <fullName evidence="11">Cytochrome P450</fullName>
    </submittedName>
</protein>
<dbReference type="InterPro" id="IPR036396">
    <property type="entry name" value="Cyt_P450_sf"/>
</dbReference>
<dbReference type="EMBL" id="JAJTJA010000005">
    <property type="protein sequence ID" value="KAH8698658.1"/>
    <property type="molecule type" value="Genomic_DNA"/>
</dbReference>
<keyword evidence="10" id="KW-0812">Transmembrane</keyword>
<proteinExistence type="inferred from homology"/>
<dbReference type="PROSITE" id="PS00086">
    <property type="entry name" value="CYTOCHROME_P450"/>
    <property type="match status" value="1"/>
</dbReference>
<dbReference type="InterPro" id="IPR001128">
    <property type="entry name" value="Cyt_P450"/>
</dbReference>
<dbReference type="PANTHER" id="PTHR24305">
    <property type="entry name" value="CYTOCHROME P450"/>
    <property type="match status" value="1"/>
</dbReference>
<dbReference type="InterPro" id="IPR017972">
    <property type="entry name" value="Cyt_P450_CS"/>
</dbReference>
<keyword evidence="10" id="KW-0472">Membrane</keyword>
<dbReference type="PRINTS" id="PR00385">
    <property type="entry name" value="P450"/>
</dbReference>
<dbReference type="GeneID" id="70243337"/>
<dbReference type="RefSeq" id="XP_046073122.1">
    <property type="nucleotide sequence ID" value="XM_046213050.1"/>
</dbReference>
<comment type="caution">
    <text evidence="11">The sequence shown here is derived from an EMBL/GenBank/DDBJ whole genome shotgun (WGS) entry which is preliminary data.</text>
</comment>
<dbReference type="Gene3D" id="1.10.630.10">
    <property type="entry name" value="Cytochrome P450"/>
    <property type="match status" value="1"/>
</dbReference>
<accession>A0AAD4KWT8</accession>